<protein>
    <submittedName>
        <fullName evidence="2">Jg23227 protein</fullName>
    </submittedName>
</protein>
<dbReference type="EMBL" id="CAKXAJ010025236">
    <property type="protein sequence ID" value="CAH2236871.1"/>
    <property type="molecule type" value="Genomic_DNA"/>
</dbReference>
<comment type="caution">
    <text evidence="2">The sequence shown here is derived from an EMBL/GenBank/DDBJ whole genome shotgun (WGS) entry which is preliminary data.</text>
</comment>
<dbReference type="Pfam" id="PF00946">
    <property type="entry name" value="Mononeg_RNA_pol"/>
    <property type="match status" value="1"/>
</dbReference>
<feature type="domain" description="RdRp catalytic" evidence="1">
    <location>
        <begin position="480"/>
        <end position="546"/>
    </location>
</feature>
<dbReference type="GO" id="GO:0004482">
    <property type="term" value="F:mRNA 5'-cap (guanine-N7-)-methyltransferase activity"/>
    <property type="evidence" value="ECO:0007669"/>
    <property type="project" value="InterPro"/>
</dbReference>
<dbReference type="OrthoDB" id="7402257at2759"/>
<evidence type="ECO:0000313" key="3">
    <source>
        <dbReference type="Proteomes" id="UP000838756"/>
    </source>
</evidence>
<name>A0A8S4RHJ8_9NEOP</name>
<evidence type="ECO:0000313" key="2">
    <source>
        <dbReference type="EMBL" id="CAH2236871.1"/>
    </source>
</evidence>
<dbReference type="InterPro" id="IPR014023">
    <property type="entry name" value="Mononeg_RNA_pol_cat"/>
</dbReference>
<dbReference type="PANTHER" id="PTHR38681:SF1">
    <property type="entry name" value="RETROVIRUS-RELATED POL POLYPROTEIN FROM TRANSPOSON 412-LIKE PROTEIN"/>
    <property type="match status" value="1"/>
</dbReference>
<accession>A0A8S4RHJ8</accession>
<dbReference type="PROSITE" id="PS50526">
    <property type="entry name" value="RDRP_SSRNA_NEG_NONSEG"/>
    <property type="match status" value="1"/>
</dbReference>
<dbReference type="Proteomes" id="UP000838756">
    <property type="component" value="Unassembled WGS sequence"/>
</dbReference>
<dbReference type="GO" id="GO:0005524">
    <property type="term" value="F:ATP binding"/>
    <property type="evidence" value="ECO:0007669"/>
    <property type="project" value="InterPro"/>
</dbReference>
<gene>
    <name evidence="2" type="primary">jg23227</name>
    <name evidence="2" type="ORF">PAEG_LOCUS14206</name>
</gene>
<organism evidence="2 3">
    <name type="scientific">Pararge aegeria aegeria</name>
    <dbReference type="NCBI Taxonomy" id="348720"/>
    <lineage>
        <taxon>Eukaryota</taxon>
        <taxon>Metazoa</taxon>
        <taxon>Ecdysozoa</taxon>
        <taxon>Arthropoda</taxon>
        <taxon>Hexapoda</taxon>
        <taxon>Insecta</taxon>
        <taxon>Pterygota</taxon>
        <taxon>Neoptera</taxon>
        <taxon>Endopterygota</taxon>
        <taxon>Lepidoptera</taxon>
        <taxon>Glossata</taxon>
        <taxon>Ditrysia</taxon>
        <taxon>Papilionoidea</taxon>
        <taxon>Nymphalidae</taxon>
        <taxon>Satyrinae</taxon>
        <taxon>Satyrini</taxon>
        <taxon>Parargina</taxon>
        <taxon>Pararge</taxon>
    </lineage>
</organism>
<evidence type="ECO:0000259" key="1">
    <source>
        <dbReference type="PROSITE" id="PS50526"/>
    </source>
</evidence>
<keyword evidence="3" id="KW-1185">Reference proteome</keyword>
<dbReference type="GO" id="GO:0003968">
    <property type="term" value="F:RNA-directed RNA polymerase activity"/>
    <property type="evidence" value="ECO:0007669"/>
    <property type="project" value="InterPro"/>
</dbReference>
<sequence>MRHQYTWSNVLPVVLLGMRSALKEDIHASAAELVYGEPLCLPGEFIAPAPSPIPNEDPSRFIAQLRQHMARLRPVPISRHGQRSSFVFKDLSDYSHVWLRDDTVRPSLRPPYNGPYKLLNRNDKKITILIGTERLCQPFFGLYNEVANIITSVLRDIELYKDDVFDILKAWQPLVIGTILKYMESDAAFLLSMEDITSKYKDSYLLQLATRPLTNHIDCHVALELTGMTKRFGHPELVMDESVATWYEKGTVRKEDLEHTGELARSAFVLEFSRNYYKMRRRWPNLLFLEGADPKVKECHGGGYWGESPTDPWTPEMFKLVQMGPTLAFDYQVYTADLLSDKSVIAGRDHWIYEYDTQAHRTLHGFFPRGPPRESSNVILQYISREEVNVKEIVDIISTGTIPRNWRVCVGVAKEREMKKRKARFFGKMTLEMRLYQVATENNIKNIFKFIPHQTMTKSEDGLMKRLIKMANSPDNEEGCHVFISIDFSSWCTSFRWEGVTPLMEELDRLVGLKGVFSFTQMFPLISVLLFQDRFNPPGKERMGTP</sequence>
<reference evidence="2" key="1">
    <citation type="submission" date="2022-03" db="EMBL/GenBank/DDBJ databases">
        <authorList>
            <person name="Lindestad O."/>
        </authorList>
    </citation>
    <scope>NUCLEOTIDE SEQUENCE</scope>
</reference>
<proteinExistence type="predicted"/>
<dbReference type="AlphaFoldDB" id="A0A8S4RHJ8"/>
<dbReference type="PANTHER" id="PTHR38681">
    <property type="entry name" value="RETROVIRUS-RELATED POL POLYPROTEIN FROM TRANSPOSON 412-LIKE PROTEIN-RELATED"/>
    <property type="match status" value="1"/>
</dbReference>